<organism evidence="3 4">
    <name type="scientific">Candidatus Termititenax persephonae</name>
    <dbReference type="NCBI Taxonomy" id="2218525"/>
    <lineage>
        <taxon>Bacteria</taxon>
        <taxon>Bacillati</taxon>
        <taxon>Candidatus Margulisiibacteriota</taxon>
        <taxon>Candidatus Termititenacia</taxon>
        <taxon>Candidatus Termititenacales</taxon>
        <taxon>Candidatus Termititenacaceae</taxon>
        <taxon>Candidatus Termititenax</taxon>
    </lineage>
</organism>
<dbReference type="AlphaFoldDB" id="A0A388TGT4"/>
<feature type="domain" description="Organic solvent tolerance-like N-terminal" evidence="2">
    <location>
        <begin position="166"/>
        <end position="264"/>
    </location>
</feature>
<keyword evidence="1" id="KW-1133">Transmembrane helix</keyword>
<evidence type="ECO:0000259" key="2">
    <source>
        <dbReference type="Pfam" id="PF03968"/>
    </source>
</evidence>
<keyword evidence="1" id="KW-0812">Transmembrane</keyword>
<dbReference type="InterPro" id="IPR005653">
    <property type="entry name" value="OstA-like_N"/>
</dbReference>
<proteinExistence type="predicted"/>
<feature type="transmembrane region" description="Helical" evidence="1">
    <location>
        <begin position="16"/>
        <end position="33"/>
    </location>
</feature>
<protein>
    <recommendedName>
        <fullName evidence="2">Organic solvent tolerance-like N-terminal domain-containing protein</fullName>
    </recommendedName>
</protein>
<name>A0A388TGT4_9BACT</name>
<dbReference type="Gene3D" id="2.60.450.10">
    <property type="entry name" value="Lipopolysaccharide (LPS) transport protein A like domain"/>
    <property type="match status" value="1"/>
</dbReference>
<dbReference type="EMBL" id="BGZO01000024">
    <property type="protein sequence ID" value="GBR76346.1"/>
    <property type="molecule type" value="Genomic_DNA"/>
</dbReference>
<dbReference type="Pfam" id="PF03968">
    <property type="entry name" value="LptD_N"/>
    <property type="match status" value="1"/>
</dbReference>
<evidence type="ECO:0000313" key="3">
    <source>
        <dbReference type="EMBL" id="GBR76346.1"/>
    </source>
</evidence>
<gene>
    <name evidence="3" type="ORF">NO2_0908</name>
</gene>
<evidence type="ECO:0000313" key="4">
    <source>
        <dbReference type="Proteomes" id="UP000275925"/>
    </source>
</evidence>
<evidence type="ECO:0000256" key="1">
    <source>
        <dbReference type="SAM" id="Phobius"/>
    </source>
</evidence>
<accession>A0A388TGT4</accession>
<comment type="caution">
    <text evidence="3">The sequence shown here is derived from an EMBL/GenBank/DDBJ whole genome shotgun (WGS) entry which is preliminary data.</text>
</comment>
<keyword evidence="1" id="KW-0472">Membrane</keyword>
<keyword evidence="4" id="KW-1185">Reference proteome</keyword>
<reference evidence="3 4" key="1">
    <citation type="journal article" date="2019" name="ISME J.">
        <title>Genome analyses of uncultured TG2/ZB3 bacteria in 'Margulisbacteria' specifically attached to ectosymbiotic spirochetes of protists in the termite gut.</title>
        <authorList>
            <person name="Utami Y.D."/>
            <person name="Kuwahara H."/>
            <person name="Igai K."/>
            <person name="Murakami T."/>
            <person name="Sugaya K."/>
            <person name="Morikawa T."/>
            <person name="Nagura Y."/>
            <person name="Yuki M."/>
            <person name="Deevong P."/>
            <person name="Inoue T."/>
            <person name="Kihara K."/>
            <person name="Lo N."/>
            <person name="Yamada A."/>
            <person name="Ohkuma M."/>
            <person name="Hongoh Y."/>
        </authorList>
    </citation>
    <scope>NUCLEOTIDE SEQUENCE [LARGE SCALE GENOMIC DNA]</scope>
    <source>
        <strain evidence="3">NkOx7-02</strain>
    </source>
</reference>
<dbReference type="Proteomes" id="UP000275925">
    <property type="component" value="Unassembled WGS sequence"/>
</dbReference>
<sequence>MNRLVLWNGVIIKRRFVLLLIVLLLTLLWYGLVKYRPWDIIIPVAPALRKLPDYEFQQVVLRDVSGARTFYRISANTLTLDKTQGLLEQVTGSILENNNPVFDFIAQRGVLSVAKRTVTFQDFSGWTSGRFYPPWRIDSPLVYWDNTMQSFTFDKKPKLASRDLLISASKIVYNQIFNFFLIGNDCEVRRGDYILQSDRAVLKNAIDVLTLEDNVALQGSSLNGRADLADWDIRQDTVRLRNNVVVQTDDVVLTGTLVALNSRQNTVQLQGDVRLRSKSATDDILVNTDRAVWNRQTEKIEFFENTRAWKNNSLIQSDQLVYDFAKKDVAASGTGRTTIIQTTE</sequence>